<sequence length="68" mass="7905">MSKLENLDKNLDLDPYPLITHSKQFYENLKPYVKISEVLHGLLEPDVAEVEDQKIYSKAKYLGRKLQG</sequence>
<dbReference type="AlphaFoldDB" id="A0A654KGN0"/>
<dbReference type="EMBL" id="CP002456">
    <property type="protein sequence ID" value="ADU91026.1"/>
    <property type="molecule type" value="Genomic_DNA"/>
</dbReference>
<proteinExistence type="predicted"/>
<dbReference type="Proteomes" id="UP000007472">
    <property type="component" value="Chromosome"/>
</dbReference>
<name>A0A654KGN0_TAYEM</name>
<reference evidence="1 2" key="1">
    <citation type="journal article" date="2011" name="J. Bacteriol.">
        <title>Genome sequence of Taylorella equigenitalis MCE9, the causative agent of contagious equine metritis.</title>
        <authorList>
            <person name="Hebert L."/>
            <person name="Moumen B."/>
            <person name="Duquesne F."/>
            <person name="Breuil M.F."/>
            <person name="Laugier C."/>
            <person name="Batto J.M."/>
            <person name="Renault P."/>
            <person name="Petry S."/>
        </authorList>
    </citation>
    <scope>NUCLEOTIDE SEQUENCE [LARGE SCALE GENOMIC DNA]</scope>
    <source>
        <strain evidence="1 2">MCE9</strain>
    </source>
</reference>
<gene>
    <name evidence="1" type="ordered locus">TEQUI_0070</name>
</gene>
<organism evidence="1 2">
    <name type="scientific">Taylorella equigenitalis (strain MCE9)</name>
    <dbReference type="NCBI Taxonomy" id="937774"/>
    <lineage>
        <taxon>Bacteria</taxon>
        <taxon>Pseudomonadati</taxon>
        <taxon>Pseudomonadota</taxon>
        <taxon>Betaproteobacteria</taxon>
        <taxon>Burkholderiales</taxon>
        <taxon>Alcaligenaceae</taxon>
        <taxon>Taylorella</taxon>
    </lineage>
</organism>
<evidence type="ECO:0000313" key="2">
    <source>
        <dbReference type="Proteomes" id="UP000007472"/>
    </source>
</evidence>
<dbReference type="KEGG" id="teq:TEQUI_0070"/>
<protein>
    <submittedName>
        <fullName evidence="1">Uncharacterized protein</fullName>
    </submittedName>
</protein>
<evidence type="ECO:0000313" key="1">
    <source>
        <dbReference type="EMBL" id="ADU91026.1"/>
    </source>
</evidence>
<accession>A0A654KGN0</accession>